<name>A0A381R335_9ZZZZ</name>
<proteinExistence type="predicted"/>
<accession>A0A381R335</accession>
<evidence type="ECO:0000313" key="1">
    <source>
        <dbReference type="EMBL" id="SUZ86102.1"/>
    </source>
</evidence>
<sequence length="34" mass="3496">MATNNFFGTELPIIQAPIAGVKGSSLGISVPFAF</sequence>
<reference evidence="1" key="1">
    <citation type="submission" date="2018-05" db="EMBL/GenBank/DDBJ databases">
        <authorList>
            <person name="Lanie J.A."/>
            <person name="Ng W.-L."/>
            <person name="Kazmierczak K.M."/>
            <person name="Andrzejewski T.M."/>
            <person name="Davidsen T.M."/>
            <person name="Wayne K.J."/>
            <person name="Tettelin H."/>
            <person name="Glass J.I."/>
            <person name="Rusch D."/>
            <person name="Podicherti R."/>
            <person name="Tsui H.-C.T."/>
            <person name="Winkler M.E."/>
        </authorList>
    </citation>
    <scope>NUCLEOTIDE SEQUENCE</scope>
</reference>
<organism evidence="1">
    <name type="scientific">marine metagenome</name>
    <dbReference type="NCBI Taxonomy" id="408172"/>
    <lineage>
        <taxon>unclassified sequences</taxon>
        <taxon>metagenomes</taxon>
        <taxon>ecological metagenomes</taxon>
    </lineage>
</organism>
<protein>
    <submittedName>
        <fullName evidence="1">Uncharacterized protein</fullName>
    </submittedName>
</protein>
<gene>
    <name evidence="1" type="ORF">METZ01_LOCUS38956</name>
</gene>
<dbReference type="AlphaFoldDB" id="A0A381R335"/>
<dbReference type="EMBL" id="UINC01001665">
    <property type="protein sequence ID" value="SUZ86102.1"/>
    <property type="molecule type" value="Genomic_DNA"/>
</dbReference>